<comment type="caution">
    <text evidence="3">The sequence shown here is derived from an EMBL/GenBank/DDBJ whole genome shotgun (WGS) entry which is preliminary data.</text>
</comment>
<feature type="region of interest" description="Disordered" evidence="1">
    <location>
        <begin position="533"/>
        <end position="586"/>
    </location>
</feature>
<dbReference type="Pfam" id="PF03235">
    <property type="entry name" value="GmrSD_N"/>
    <property type="match status" value="1"/>
</dbReference>
<evidence type="ECO:0000313" key="4">
    <source>
        <dbReference type="Proteomes" id="UP001521222"/>
    </source>
</evidence>
<evidence type="ECO:0000259" key="2">
    <source>
        <dbReference type="Pfam" id="PF03235"/>
    </source>
</evidence>
<feature type="compositionally biased region" description="Polar residues" evidence="1">
    <location>
        <begin position="566"/>
        <end position="577"/>
    </location>
</feature>
<feature type="domain" description="GmrSD restriction endonucleases N-terminal" evidence="2">
    <location>
        <begin position="69"/>
        <end position="194"/>
    </location>
</feature>
<feature type="compositionally biased region" description="Low complexity" evidence="1">
    <location>
        <begin position="415"/>
        <end position="424"/>
    </location>
</feature>
<protein>
    <recommendedName>
        <fullName evidence="2">GmrSD restriction endonucleases N-terminal domain-containing protein</fullName>
    </recommendedName>
</protein>
<feature type="region of interest" description="Disordered" evidence="1">
    <location>
        <begin position="1"/>
        <end position="23"/>
    </location>
</feature>
<dbReference type="InterPro" id="IPR004919">
    <property type="entry name" value="GmrSD_N"/>
</dbReference>
<feature type="region of interest" description="Disordered" evidence="1">
    <location>
        <begin position="404"/>
        <end position="424"/>
    </location>
</feature>
<accession>A0ABR3R789</accession>
<name>A0ABR3R789_9PLEO</name>
<evidence type="ECO:0000256" key="1">
    <source>
        <dbReference type="SAM" id="MobiDB-lite"/>
    </source>
</evidence>
<feature type="compositionally biased region" description="Low complexity" evidence="1">
    <location>
        <begin position="1"/>
        <end position="17"/>
    </location>
</feature>
<dbReference type="PANTHER" id="PTHR39639">
    <property type="entry name" value="CHROMOSOME 16, WHOLE GENOME SHOTGUN SEQUENCE"/>
    <property type="match status" value="1"/>
</dbReference>
<dbReference type="EMBL" id="JAKIXB020000019">
    <property type="protein sequence ID" value="KAL1599984.1"/>
    <property type="molecule type" value="Genomic_DNA"/>
</dbReference>
<evidence type="ECO:0000313" key="3">
    <source>
        <dbReference type="EMBL" id="KAL1599984.1"/>
    </source>
</evidence>
<gene>
    <name evidence="3" type="ORF">SLS59_006057</name>
</gene>
<proteinExistence type="predicted"/>
<dbReference type="PANTHER" id="PTHR39639:SF1">
    <property type="entry name" value="DUF262 DOMAIN-CONTAINING PROTEIN"/>
    <property type="match status" value="1"/>
</dbReference>
<keyword evidence="4" id="KW-1185">Reference proteome</keyword>
<feature type="compositionally biased region" description="Low complexity" evidence="1">
    <location>
        <begin position="549"/>
        <end position="562"/>
    </location>
</feature>
<organism evidence="3 4">
    <name type="scientific">Nothophoma quercina</name>
    <dbReference type="NCBI Taxonomy" id="749835"/>
    <lineage>
        <taxon>Eukaryota</taxon>
        <taxon>Fungi</taxon>
        <taxon>Dikarya</taxon>
        <taxon>Ascomycota</taxon>
        <taxon>Pezizomycotina</taxon>
        <taxon>Dothideomycetes</taxon>
        <taxon>Pleosporomycetidae</taxon>
        <taxon>Pleosporales</taxon>
        <taxon>Pleosporineae</taxon>
        <taxon>Didymellaceae</taxon>
        <taxon>Nothophoma</taxon>
    </lineage>
</organism>
<dbReference type="Proteomes" id="UP001521222">
    <property type="component" value="Unassembled WGS sequence"/>
</dbReference>
<sequence length="586" mass="65149">MEPSQASARPSRSTTRSNCDEAAAAGQLIVKKEDINDGDDDDDDAAVYRSRPQLQEPVVLMRNLADLMKLMDAGVIDVDPEYQREVVWTADRMTGLINSLMENFYIPPIILNKKPQASGNATAPKERLVCVDGKQRLSSVMAFIKGLIPCHDHRGEKWWFCEPTGNHKRKRILSEQLQRQFFKKNFVSFEYNNLSPDQEEDLFARVQMGVQLNLAEKMRASTGPWQELAKLFVEDFPDVYALMKDRARSKDFQLTLSCFSQIVECMHPTAANGVPILKTNHTHLPKLLSNKGAVDDGLKSHLASVWNTFKDLIEADPDTFTNSNKYLRGVQTLAPVEMVAITVLISMHSETRNNRLLLGDIQAMRTEVREHFVDLRLNTAVWKWFWEYIDNLEAIRGAIDGSTVNRKSKQRTKKNATSTDNAAAGSTAANITAAAAAPRKDFGQGIHQPRAPTAPMLATTGSFMPDPNYSQMGGSMGLVESATRAAPLRSVPPTARSVPKPRTSLPPTVQTADEGPIDLTSDTEQERQVLLSAFKTKPATTEPPKVSKPTATPTASRRTSTAKQPRVSSQDLPTRENNPYAKFKNK</sequence>
<feature type="region of interest" description="Disordered" evidence="1">
    <location>
        <begin position="484"/>
        <end position="518"/>
    </location>
</feature>
<reference evidence="3 4" key="1">
    <citation type="submission" date="2024-02" db="EMBL/GenBank/DDBJ databases">
        <title>De novo assembly and annotation of 12 fungi associated with fruit tree decline syndrome in Ontario, Canada.</title>
        <authorList>
            <person name="Sulman M."/>
            <person name="Ellouze W."/>
            <person name="Ilyukhin E."/>
        </authorList>
    </citation>
    <scope>NUCLEOTIDE SEQUENCE [LARGE SCALE GENOMIC DNA]</scope>
    <source>
        <strain evidence="3 4">M97-236</strain>
    </source>
</reference>